<feature type="domain" description="DUF218" evidence="2">
    <location>
        <begin position="94"/>
        <end position="227"/>
    </location>
</feature>
<keyword evidence="1" id="KW-1133">Transmembrane helix</keyword>
<dbReference type="Proteomes" id="UP000629098">
    <property type="component" value="Unassembled WGS sequence"/>
</dbReference>
<evidence type="ECO:0000313" key="4">
    <source>
        <dbReference type="Proteomes" id="UP000629098"/>
    </source>
</evidence>
<gene>
    <name evidence="3" type="ORF">ICL16_09270</name>
</gene>
<dbReference type="PANTHER" id="PTHR30336">
    <property type="entry name" value="INNER MEMBRANE PROTEIN, PROBABLE PERMEASE"/>
    <property type="match status" value="1"/>
</dbReference>
<dbReference type="EMBL" id="JACXAE010000036">
    <property type="protein sequence ID" value="MBD2772262.1"/>
    <property type="molecule type" value="Genomic_DNA"/>
</dbReference>
<dbReference type="InterPro" id="IPR003848">
    <property type="entry name" value="DUF218"/>
</dbReference>
<evidence type="ECO:0000313" key="3">
    <source>
        <dbReference type="EMBL" id="MBD2772262.1"/>
    </source>
</evidence>
<evidence type="ECO:0000256" key="1">
    <source>
        <dbReference type="SAM" id="Phobius"/>
    </source>
</evidence>
<keyword evidence="4" id="KW-1185">Reference proteome</keyword>
<keyword evidence="1" id="KW-0472">Membrane</keyword>
<dbReference type="GO" id="GO:0043164">
    <property type="term" value="P:Gram-negative-bacterium-type cell wall biogenesis"/>
    <property type="evidence" value="ECO:0007669"/>
    <property type="project" value="TreeGrafter"/>
</dbReference>
<accession>A0A8J7BWQ6</accession>
<dbReference type="AlphaFoldDB" id="A0A8J7BWQ6"/>
<dbReference type="CDD" id="cd06259">
    <property type="entry name" value="YdcF-like"/>
    <property type="match status" value="1"/>
</dbReference>
<sequence length="261" mass="29059">MLDPALCDRPVSQWLVLKSTLSQWLTTPPLIILPLLALVFIPWMFPRLRWRRWWSSLGIVLLVIYFSAAFPLTVAVAKQGLVAFIPKDSGKTVDAIVVLGRGGEFRNSRVKVAAELWQSHRAPLIFASGSGDGSEIVEQLKAQGIPHQALEEEHCSRTTEENALFTASVLQPRGVKQILLVTDPPHMMRSLLTFRSLGFEAIPHTSPVPNNLTQTKKAMLVFYEYMGLFSYGVGGKFFSQDIARLKKPPIAKIEHSATSPK</sequence>
<feature type="transmembrane region" description="Helical" evidence="1">
    <location>
        <begin position="57"/>
        <end position="77"/>
    </location>
</feature>
<dbReference type="PANTHER" id="PTHR30336:SF4">
    <property type="entry name" value="ENVELOPE BIOGENESIS FACTOR ELYC"/>
    <property type="match status" value="1"/>
</dbReference>
<comment type="caution">
    <text evidence="3">The sequence shown here is derived from an EMBL/GenBank/DDBJ whole genome shotgun (WGS) entry which is preliminary data.</text>
</comment>
<dbReference type="GO" id="GO:0000270">
    <property type="term" value="P:peptidoglycan metabolic process"/>
    <property type="evidence" value="ECO:0007669"/>
    <property type="project" value="TreeGrafter"/>
</dbReference>
<dbReference type="RefSeq" id="WP_190826600.1">
    <property type="nucleotide sequence ID" value="NZ_CAWPPI010000036.1"/>
</dbReference>
<proteinExistence type="predicted"/>
<name>A0A8J7BWQ6_9CYAN</name>
<protein>
    <submittedName>
        <fullName evidence="3">YdcF family protein</fullName>
    </submittedName>
</protein>
<dbReference type="InterPro" id="IPR014729">
    <property type="entry name" value="Rossmann-like_a/b/a_fold"/>
</dbReference>
<feature type="transmembrane region" description="Helical" evidence="1">
    <location>
        <begin position="24"/>
        <end position="45"/>
    </location>
</feature>
<dbReference type="InterPro" id="IPR051599">
    <property type="entry name" value="Cell_Envelope_Assoc"/>
</dbReference>
<dbReference type="GO" id="GO:0005886">
    <property type="term" value="C:plasma membrane"/>
    <property type="evidence" value="ECO:0007669"/>
    <property type="project" value="TreeGrafter"/>
</dbReference>
<organism evidence="3 4">
    <name type="scientific">Iningainema tapete BLCC-T55</name>
    <dbReference type="NCBI Taxonomy" id="2748662"/>
    <lineage>
        <taxon>Bacteria</taxon>
        <taxon>Bacillati</taxon>
        <taxon>Cyanobacteriota</taxon>
        <taxon>Cyanophyceae</taxon>
        <taxon>Nostocales</taxon>
        <taxon>Scytonemataceae</taxon>
        <taxon>Iningainema tapete</taxon>
    </lineage>
</organism>
<keyword evidence="1" id="KW-0812">Transmembrane</keyword>
<dbReference type="Pfam" id="PF02698">
    <property type="entry name" value="DUF218"/>
    <property type="match status" value="1"/>
</dbReference>
<evidence type="ECO:0000259" key="2">
    <source>
        <dbReference type="Pfam" id="PF02698"/>
    </source>
</evidence>
<reference evidence="3" key="1">
    <citation type="submission" date="2020-09" db="EMBL/GenBank/DDBJ databases">
        <title>Iningainema tapete sp. nov. (Scytonemataceae, Cyanobacteria) from greenhouses in central Florida (USA) produces two types of nodularin with biosynthetic potential for microcystin-LR and anabaenopeptins.</title>
        <authorList>
            <person name="Berthold D.E."/>
            <person name="Lefler F.W."/>
            <person name="Huang I.-S."/>
            <person name="Abdulla H."/>
            <person name="Zimba P.V."/>
            <person name="Laughinghouse H.D. IV."/>
        </authorList>
    </citation>
    <scope>NUCLEOTIDE SEQUENCE</scope>
    <source>
        <strain evidence="3">BLCCT55</strain>
    </source>
</reference>
<dbReference type="Gene3D" id="3.40.50.620">
    <property type="entry name" value="HUPs"/>
    <property type="match status" value="1"/>
</dbReference>